<evidence type="ECO:0000313" key="4">
    <source>
        <dbReference type="Proteomes" id="UP000190188"/>
    </source>
</evidence>
<evidence type="ECO:0000256" key="1">
    <source>
        <dbReference type="ARBA" id="ARBA00006739"/>
    </source>
</evidence>
<dbReference type="PANTHER" id="PTHR22916:SF3">
    <property type="entry name" value="UDP-GLCNAC:BETAGAL BETA-1,3-N-ACETYLGLUCOSAMINYLTRANSFERASE-LIKE PROTEIN 1"/>
    <property type="match status" value="1"/>
</dbReference>
<dbReference type="STRING" id="1324314.BVG16_05350"/>
<sequence length="239" mass="27584">MKPKVSIIIPFYNCPYIEQAIQSALDQTYDNIEILVIDDGSTMHAERITPYLEHVYYLGKMNGGTATALNHGIQMSSGQYVAWLSSDDLFYPNKIANQLHFMLEQNARISYTSFNSINADSAVTQLDVTPRYSNEIDFYRTFLNANPINGCTVMMRRDLFERIGIFNESLPYTHDLDLWYRVLLNGIKIHFLGQSLVAYRWHEEMGTKKHAEAIQHEVAYTMGKYKPSLEWLISQMAFV</sequence>
<dbReference type="InterPro" id="IPR001173">
    <property type="entry name" value="Glyco_trans_2-like"/>
</dbReference>
<comment type="similarity">
    <text evidence="1">Belongs to the glycosyltransferase 2 family.</text>
</comment>
<keyword evidence="4" id="KW-1185">Reference proteome</keyword>
<dbReference type="InterPro" id="IPR029044">
    <property type="entry name" value="Nucleotide-diphossugar_trans"/>
</dbReference>
<reference evidence="3 4" key="1">
    <citation type="submission" date="2017-01" db="EMBL/GenBank/DDBJ databases">
        <title>Genome analysis of Paenibacillus selenitrireducens ES3-24.</title>
        <authorList>
            <person name="Xu D."/>
            <person name="Yao R."/>
            <person name="Zheng S."/>
        </authorList>
    </citation>
    <scope>NUCLEOTIDE SEQUENCE [LARGE SCALE GENOMIC DNA]</scope>
    <source>
        <strain evidence="3 4">ES3-24</strain>
    </source>
</reference>
<evidence type="ECO:0000313" key="3">
    <source>
        <dbReference type="EMBL" id="OPA80172.1"/>
    </source>
</evidence>
<dbReference type="PANTHER" id="PTHR22916">
    <property type="entry name" value="GLYCOSYLTRANSFERASE"/>
    <property type="match status" value="1"/>
</dbReference>
<gene>
    <name evidence="3" type="ORF">BVG16_05350</name>
</gene>
<dbReference type="Gene3D" id="3.90.550.10">
    <property type="entry name" value="Spore Coat Polysaccharide Biosynthesis Protein SpsA, Chain A"/>
    <property type="match status" value="1"/>
</dbReference>
<accession>A0A1T2XK26</accession>
<name>A0A1T2XK26_9BACL</name>
<organism evidence="3 4">
    <name type="scientific">Paenibacillus selenitireducens</name>
    <dbReference type="NCBI Taxonomy" id="1324314"/>
    <lineage>
        <taxon>Bacteria</taxon>
        <taxon>Bacillati</taxon>
        <taxon>Bacillota</taxon>
        <taxon>Bacilli</taxon>
        <taxon>Bacillales</taxon>
        <taxon>Paenibacillaceae</taxon>
        <taxon>Paenibacillus</taxon>
    </lineage>
</organism>
<dbReference type="RefSeq" id="WP_078497521.1">
    <property type="nucleotide sequence ID" value="NZ_MSZX01000002.1"/>
</dbReference>
<dbReference type="EMBL" id="MSZX01000002">
    <property type="protein sequence ID" value="OPA80172.1"/>
    <property type="molecule type" value="Genomic_DNA"/>
</dbReference>
<feature type="domain" description="Glycosyltransferase 2-like" evidence="2">
    <location>
        <begin position="6"/>
        <end position="163"/>
    </location>
</feature>
<keyword evidence="3" id="KW-0808">Transferase</keyword>
<proteinExistence type="inferred from homology"/>
<dbReference type="AlphaFoldDB" id="A0A1T2XK26"/>
<evidence type="ECO:0000259" key="2">
    <source>
        <dbReference type="Pfam" id="PF00535"/>
    </source>
</evidence>
<comment type="caution">
    <text evidence="3">The sequence shown here is derived from an EMBL/GenBank/DDBJ whole genome shotgun (WGS) entry which is preliminary data.</text>
</comment>
<dbReference type="Pfam" id="PF00535">
    <property type="entry name" value="Glycos_transf_2"/>
    <property type="match status" value="1"/>
</dbReference>
<dbReference type="OrthoDB" id="9785185at2"/>
<protein>
    <submittedName>
        <fullName evidence="3">Glycosyl transferase</fullName>
    </submittedName>
</protein>
<dbReference type="SUPFAM" id="SSF53448">
    <property type="entry name" value="Nucleotide-diphospho-sugar transferases"/>
    <property type="match status" value="1"/>
</dbReference>
<dbReference type="Proteomes" id="UP000190188">
    <property type="component" value="Unassembled WGS sequence"/>
</dbReference>
<dbReference type="GO" id="GO:0016758">
    <property type="term" value="F:hexosyltransferase activity"/>
    <property type="evidence" value="ECO:0007669"/>
    <property type="project" value="UniProtKB-ARBA"/>
</dbReference>